<keyword evidence="4" id="KW-0597">Phosphoprotein</keyword>
<dbReference type="PRINTS" id="PR00344">
    <property type="entry name" value="BCTRLSENSOR"/>
</dbReference>
<dbReference type="InterPro" id="IPR004358">
    <property type="entry name" value="Sig_transdc_His_kin-like_C"/>
</dbReference>
<keyword evidence="7 13" id="KW-0418">Kinase</keyword>
<evidence type="ECO:0000259" key="12">
    <source>
        <dbReference type="PROSITE" id="PS50109"/>
    </source>
</evidence>
<evidence type="ECO:0000256" key="9">
    <source>
        <dbReference type="ARBA" id="ARBA00023012"/>
    </source>
</evidence>
<dbReference type="Pfam" id="PF02518">
    <property type="entry name" value="HATPase_c"/>
    <property type="match status" value="1"/>
</dbReference>
<evidence type="ECO:0000256" key="11">
    <source>
        <dbReference type="SAM" id="Phobius"/>
    </source>
</evidence>
<dbReference type="SMART" id="SM00388">
    <property type="entry name" value="HisKA"/>
    <property type="match status" value="1"/>
</dbReference>
<keyword evidence="10" id="KW-0175">Coiled coil</keyword>
<dbReference type="PROSITE" id="PS50109">
    <property type="entry name" value="HIS_KIN"/>
    <property type="match status" value="1"/>
</dbReference>
<evidence type="ECO:0000313" key="14">
    <source>
        <dbReference type="Proteomes" id="UP000641910"/>
    </source>
</evidence>
<keyword evidence="6" id="KW-0547">Nucleotide-binding</keyword>
<dbReference type="InterPro" id="IPR005467">
    <property type="entry name" value="His_kinase_dom"/>
</dbReference>
<dbReference type="PANTHER" id="PTHR45453:SF1">
    <property type="entry name" value="PHOSPHATE REGULON SENSOR PROTEIN PHOR"/>
    <property type="match status" value="1"/>
</dbReference>
<feature type="transmembrane region" description="Helical" evidence="11">
    <location>
        <begin position="49"/>
        <end position="71"/>
    </location>
</feature>
<proteinExistence type="predicted"/>
<dbReference type="EMBL" id="JAECVU010000009">
    <property type="protein sequence ID" value="MBH8589573.1"/>
    <property type="molecule type" value="Genomic_DNA"/>
</dbReference>
<keyword evidence="8" id="KW-0067">ATP-binding</keyword>
<evidence type="ECO:0000256" key="8">
    <source>
        <dbReference type="ARBA" id="ARBA00022840"/>
    </source>
</evidence>
<dbReference type="SUPFAM" id="SSF47384">
    <property type="entry name" value="Homodimeric domain of signal transducing histidine kinase"/>
    <property type="match status" value="1"/>
</dbReference>
<evidence type="ECO:0000256" key="2">
    <source>
        <dbReference type="ARBA" id="ARBA00004370"/>
    </source>
</evidence>
<dbReference type="CDD" id="cd00075">
    <property type="entry name" value="HATPase"/>
    <property type="match status" value="1"/>
</dbReference>
<comment type="subcellular location">
    <subcellularLocation>
        <location evidence="2">Membrane</location>
    </subcellularLocation>
</comment>
<evidence type="ECO:0000256" key="1">
    <source>
        <dbReference type="ARBA" id="ARBA00000085"/>
    </source>
</evidence>
<dbReference type="Gene3D" id="1.10.287.130">
    <property type="match status" value="1"/>
</dbReference>
<name>A0ABS0QJV6_THEVU</name>
<dbReference type="Proteomes" id="UP000641910">
    <property type="component" value="Unassembled WGS sequence"/>
</dbReference>
<dbReference type="InterPro" id="IPR003594">
    <property type="entry name" value="HATPase_dom"/>
</dbReference>
<organism evidence="13 14">
    <name type="scientific">Thermoactinomyces vulgaris</name>
    <dbReference type="NCBI Taxonomy" id="2026"/>
    <lineage>
        <taxon>Bacteria</taxon>
        <taxon>Bacillati</taxon>
        <taxon>Bacillota</taxon>
        <taxon>Bacilli</taxon>
        <taxon>Bacillales</taxon>
        <taxon>Thermoactinomycetaceae</taxon>
        <taxon>Thermoactinomyces</taxon>
    </lineage>
</organism>
<feature type="domain" description="Histidine kinase" evidence="12">
    <location>
        <begin position="144"/>
        <end position="361"/>
    </location>
</feature>
<protein>
    <recommendedName>
        <fullName evidence="3">histidine kinase</fullName>
        <ecNumber evidence="3">2.7.13.3</ecNumber>
    </recommendedName>
</protein>
<evidence type="ECO:0000256" key="5">
    <source>
        <dbReference type="ARBA" id="ARBA00022679"/>
    </source>
</evidence>
<sequence>MDLKHKISLQFVAVLLAIGGVLLLSGLTVVPVVVMGIHKLLQIPVGTRVPLLIGLYLSSFIVIFMMIGIFLGRKISKPLFFLIQWIENLSEGNYQKPDFPDLAARKFGVFLELESKLDNLTARLHSVEQERKALEESRRSWASGITHDLKTPLSYIKGYAAMLRSDHAWEEAEVKEFSRIIEEKSIHIEQLIQDLSIVYQLEESQIPLNERVLDLISFLKRVLGDLKKHPLADRYEIQLKSPPGEIRWTFDEHLLKRALENLIMNAIHHNPPETTIQVTTELKEDRLLIVIQDNGTGMDQKTIQHLFDRYYRGTPTDRTALGSGLGMVIAKQFIERMRGIIQVESKRNEGTRITLWFPYKN</sequence>
<gene>
    <name evidence="13" type="ORF">I8U22_12220</name>
</gene>
<dbReference type="InterPro" id="IPR036890">
    <property type="entry name" value="HATPase_C_sf"/>
</dbReference>
<dbReference type="SUPFAM" id="SSF55874">
    <property type="entry name" value="ATPase domain of HSP90 chaperone/DNA topoisomerase II/histidine kinase"/>
    <property type="match status" value="1"/>
</dbReference>
<dbReference type="Gene3D" id="3.30.565.10">
    <property type="entry name" value="Histidine kinase-like ATPase, C-terminal domain"/>
    <property type="match status" value="1"/>
</dbReference>
<dbReference type="PANTHER" id="PTHR45453">
    <property type="entry name" value="PHOSPHATE REGULON SENSOR PROTEIN PHOR"/>
    <property type="match status" value="1"/>
</dbReference>
<dbReference type="EC" id="2.7.13.3" evidence="3"/>
<evidence type="ECO:0000256" key="6">
    <source>
        <dbReference type="ARBA" id="ARBA00022741"/>
    </source>
</evidence>
<dbReference type="Pfam" id="PF00512">
    <property type="entry name" value="HisKA"/>
    <property type="match status" value="1"/>
</dbReference>
<keyword evidence="9" id="KW-0902">Two-component regulatory system</keyword>
<keyword evidence="11" id="KW-0812">Transmembrane</keyword>
<dbReference type="InterPro" id="IPR003661">
    <property type="entry name" value="HisK_dim/P_dom"/>
</dbReference>
<comment type="caution">
    <text evidence="13">The sequence shown here is derived from an EMBL/GenBank/DDBJ whole genome shotgun (WGS) entry which is preliminary data.</text>
</comment>
<feature type="coiled-coil region" evidence="10">
    <location>
        <begin position="110"/>
        <end position="137"/>
    </location>
</feature>
<evidence type="ECO:0000256" key="4">
    <source>
        <dbReference type="ARBA" id="ARBA00022553"/>
    </source>
</evidence>
<evidence type="ECO:0000313" key="13">
    <source>
        <dbReference type="EMBL" id="MBH8589573.1"/>
    </source>
</evidence>
<dbReference type="CDD" id="cd00082">
    <property type="entry name" value="HisKA"/>
    <property type="match status" value="1"/>
</dbReference>
<evidence type="ECO:0000256" key="10">
    <source>
        <dbReference type="SAM" id="Coils"/>
    </source>
</evidence>
<dbReference type="InterPro" id="IPR036097">
    <property type="entry name" value="HisK_dim/P_sf"/>
</dbReference>
<dbReference type="RefSeq" id="WP_121874497.1">
    <property type="nucleotide sequence ID" value="NZ_CP039710.1"/>
</dbReference>
<keyword evidence="11" id="KW-1133">Transmembrane helix</keyword>
<dbReference type="GO" id="GO:0016301">
    <property type="term" value="F:kinase activity"/>
    <property type="evidence" value="ECO:0007669"/>
    <property type="project" value="UniProtKB-KW"/>
</dbReference>
<dbReference type="InterPro" id="IPR050351">
    <property type="entry name" value="BphY/WalK/GraS-like"/>
</dbReference>
<comment type="catalytic activity">
    <reaction evidence="1">
        <text>ATP + protein L-histidine = ADP + protein N-phospho-L-histidine.</text>
        <dbReference type="EC" id="2.7.13.3"/>
    </reaction>
</comment>
<feature type="transmembrane region" description="Helical" evidence="11">
    <location>
        <begin position="12"/>
        <end position="37"/>
    </location>
</feature>
<keyword evidence="5" id="KW-0808">Transferase</keyword>
<evidence type="ECO:0000256" key="3">
    <source>
        <dbReference type="ARBA" id="ARBA00012438"/>
    </source>
</evidence>
<accession>A0ABS0QJV6</accession>
<evidence type="ECO:0000256" key="7">
    <source>
        <dbReference type="ARBA" id="ARBA00022777"/>
    </source>
</evidence>
<keyword evidence="14" id="KW-1185">Reference proteome</keyword>
<reference evidence="13 14" key="1">
    <citation type="submission" date="2020-12" db="EMBL/GenBank/DDBJ databases">
        <title>WGS of Thermoactinomyces spp.</title>
        <authorList>
            <person name="Cheng K."/>
        </authorList>
    </citation>
    <scope>NUCLEOTIDE SEQUENCE [LARGE SCALE GENOMIC DNA]</scope>
    <source>
        <strain evidence="14">CICC 10650\ACCC 41061</strain>
    </source>
</reference>
<dbReference type="SMART" id="SM00387">
    <property type="entry name" value="HATPase_c"/>
    <property type="match status" value="1"/>
</dbReference>
<keyword evidence="11" id="KW-0472">Membrane</keyword>